<gene>
    <name evidence="4" type="ORF">ACFQGD_27025</name>
</gene>
<feature type="domain" description="Mammalian cell entry C-terminal" evidence="3">
    <location>
        <begin position="122"/>
        <end position="281"/>
    </location>
</feature>
<dbReference type="NCBIfam" id="TIGR00996">
    <property type="entry name" value="Mtu_fam_mce"/>
    <property type="match status" value="1"/>
</dbReference>
<feature type="domain" description="Mce/MlaD" evidence="2">
    <location>
        <begin position="38"/>
        <end position="114"/>
    </location>
</feature>
<reference evidence="5" key="1">
    <citation type="journal article" date="2019" name="Int. J. Syst. Evol. Microbiol.">
        <title>The Global Catalogue of Microorganisms (GCM) 10K type strain sequencing project: providing services to taxonomists for standard genome sequencing and annotation.</title>
        <authorList>
            <consortium name="The Broad Institute Genomics Platform"/>
            <consortium name="The Broad Institute Genome Sequencing Center for Infectious Disease"/>
            <person name="Wu L."/>
            <person name="Ma J."/>
        </authorList>
    </citation>
    <scope>NUCLEOTIDE SEQUENCE [LARGE SCALE GENOMIC DNA]</scope>
    <source>
        <strain evidence="5">KCTC 32255</strain>
    </source>
</reference>
<sequence length="349" mass="36830">MLSRLVRVQVSLFAIIALVGVGYVGATYVGLDALVGGNGYVVTARMADSGGIFTHAEVTYRGVPIGRVGELRLVDDGIEVELRIRDDAPRVPRDVEAVVANRSAAGEQYVDLRPRGSGAPYLAEGSVIERDDTSTPLPIETVLLNLDELVASVPGEDLRTVVDELYDATRDTAPGMRALLDASASLTEEAERHLPQTTRLIADASTVLDTQLATSDAITTFAANAKAVAAELRRADGDFRAVLTEAPSAAAQVQRLIKESGPTLGVLIHNLLDTSTVVLAQRDGLAGLLTVTPDVVSAGSTVITKDGANFGLLPTFFDPLPCTTGYEGTRYRNGLETSEAPLNTEAGCR</sequence>
<evidence type="ECO:0000259" key="3">
    <source>
        <dbReference type="Pfam" id="PF11887"/>
    </source>
</evidence>
<name>A0ABW2C6T0_9PSEU</name>
<keyword evidence="1" id="KW-0812">Transmembrane</keyword>
<protein>
    <submittedName>
        <fullName evidence="4">MlaD family protein</fullName>
    </submittedName>
</protein>
<dbReference type="PANTHER" id="PTHR33371">
    <property type="entry name" value="INTERMEMBRANE PHOSPHOLIPID TRANSPORT SYSTEM BINDING PROTEIN MLAD-RELATED"/>
    <property type="match status" value="1"/>
</dbReference>
<keyword evidence="5" id="KW-1185">Reference proteome</keyword>
<evidence type="ECO:0000313" key="4">
    <source>
        <dbReference type="EMBL" id="MFC6870788.1"/>
    </source>
</evidence>
<dbReference type="RefSeq" id="WP_345393654.1">
    <property type="nucleotide sequence ID" value="NZ_BAABLA010000020.1"/>
</dbReference>
<evidence type="ECO:0000313" key="5">
    <source>
        <dbReference type="Proteomes" id="UP001596337"/>
    </source>
</evidence>
<accession>A0ABW2C6T0</accession>
<organism evidence="4 5">
    <name type="scientific">Haloechinothrix salitolerans</name>
    <dbReference type="NCBI Taxonomy" id="926830"/>
    <lineage>
        <taxon>Bacteria</taxon>
        <taxon>Bacillati</taxon>
        <taxon>Actinomycetota</taxon>
        <taxon>Actinomycetes</taxon>
        <taxon>Pseudonocardiales</taxon>
        <taxon>Pseudonocardiaceae</taxon>
        <taxon>Haloechinothrix</taxon>
    </lineage>
</organism>
<feature type="transmembrane region" description="Helical" evidence="1">
    <location>
        <begin position="12"/>
        <end position="31"/>
    </location>
</feature>
<dbReference type="EMBL" id="JBHSXX010000001">
    <property type="protein sequence ID" value="MFC6870788.1"/>
    <property type="molecule type" value="Genomic_DNA"/>
</dbReference>
<evidence type="ECO:0000256" key="1">
    <source>
        <dbReference type="SAM" id="Phobius"/>
    </source>
</evidence>
<dbReference type="InterPro" id="IPR005693">
    <property type="entry name" value="Mce"/>
</dbReference>
<keyword evidence="1" id="KW-0472">Membrane</keyword>
<dbReference type="InterPro" id="IPR024516">
    <property type="entry name" value="Mce_C"/>
</dbReference>
<keyword evidence="1" id="KW-1133">Transmembrane helix</keyword>
<comment type="caution">
    <text evidence="4">The sequence shown here is derived from an EMBL/GenBank/DDBJ whole genome shotgun (WGS) entry which is preliminary data.</text>
</comment>
<dbReference type="PANTHER" id="PTHR33371:SF16">
    <property type="entry name" value="MCE-FAMILY PROTEIN MCE3F"/>
    <property type="match status" value="1"/>
</dbReference>
<dbReference type="Pfam" id="PF11887">
    <property type="entry name" value="Mce4_CUP1"/>
    <property type="match status" value="1"/>
</dbReference>
<dbReference type="Pfam" id="PF02470">
    <property type="entry name" value="MlaD"/>
    <property type="match status" value="1"/>
</dbReference>
<dbReference type="InterPro" id="IPR003399">
    <property type="entry name" value="Mce/MlaD"/>
</dbReference>
<dbReference type="Proteomes" id="UP001596337">
    <property type="component" value="Unassembled WGS sequence"/>
</dbReference>
<dbReference type="InterPro" id="IPR052336">
    <property type="entry name" value="MlaD_Phospholipid_Transporter"/>
</dbReference>
<evidence type="ECO:0000259" key="2">
    <source>
        <dbReference type="Pfam" id="PF02470"/>
    </source>
</evidence>
<proteinExistence type="predicted"/>